<dbReference type="InterPro" id="IPR029058">
    <property type="entry name" value="AB_hydrolase_fold"/>
</dbReference>
<sequence>MHGAFADASSFARVIPELLADGLSVVVPAMPNRSLVGDSAYIAPVVRQIPGPVVPVGRSVERFGYQRAGMTTVEAASSHLVMLSQPMRVADLIREAVRTVTG</sequence>
<keyword evidence="2" id="KW-1185">Reference proteome</keyword>
<reference evidence="2" key="1">
    <citation type="journal article" date="2019" name="Int. J. Syst. Evol. Microbiol.">
        <title>The Global Catalogue of Microorganisms (GCM) 10K type strain sequencing project: providing services to taxonomists for standard genome sequencing and annotation.</title>
        <authorList>
            <consortium name="The Broad Institute Genomics Platform"/>
            <consortium name="The Broad Institute Genome Sequencing Center for Infectious Disease"/>
            <person name="Wu L."/>
            <person name="Ma J."/>
        </authorList>
    </citation>
    <scope>NUCLEOTIDE SEQUENCE [LARGE SCALE GENOMIC DNA]</scope>
    <source>
        <strain evidence="2">JCM 17939</strain>
    </source>
</reference>
<dbReference type="SUPFAM" id="SSF53474">
    <property type="entry name" value="alpha/beta-Hydrolases"/>
    <property type="match status" value="1"/>
</dbReference>
<organism evidence="1 2">
    <name type="scientific">Actinoallomurus vinaceus</name>
    <dbReference type="NCBI Taxonomy" id="1080074"/>
    <lineage>
        <taxon>Bacteria</taxon>
        <taxon>Bacillati</taxon>
        <taxon>Actinomycetota</taxon>
        <taxon>Actinomycetes</taxon>
        <taxon>Streptosporangiales</taxon>
        <taxon>Thermomonosporaceae</taxon>
        <taxon>Actinoallomurus</taxon>
    </lineage>
</organism>
<evidence type="ECO:0000313" key="2">
    <source>
        <dbReference type="Proteomes" id="UP001501442"/>
    </source>
</evidence>
<proteinExistence type="predicted"/>
<protein>
    <submittedName>
        <fullName evidence="1">Uncharacterized protein</fullName>
    </submittedName>
</protein>
<comment type="caution">
    <text evidence="1">The sequence shown here is derived from an EMBL/GenBank/DDBJ whole genome shotgun (WGS) entry which is preliminary data.</text>
</comment>
<gene>
    <name evidence="1" type="ORF">GCM10023196_003730</name>
</gene>
<dbReference type="Proteomes" id="UP001501442">
    <property type="component" value="Unassembled WGS sequence"/>
</dbReference>
<accession>A0ABP8U1K5</accession>
<name>A0ABP8U1K5_9ACTN</name>
<dbReference type="EMBL" id="BAABHK010000001">
    <property type="protein sequence ID" value="GAA4620298.1"/>
    <property type="molecule type" value="Genomic_DNA"/>
</dbReference>
<dbReference type="RefSeq" id="WP_345428642.1">
    <property type="nucleotide sequence ID" value="NZ_BAABHK010000001.1"/>
</dbReference>
<evidence type="ECO:0000313" key="1">
    <source>
        <dbReference type="EMBL" id="GAA4620298.1"/>
    </source>
</evidence>